<name>A0A934VMW3_9BACT</name>
<dbReference type="Proteomes" id="UP000617628">
    <property type="component" value="Unassembled WGS sequence"/>
</dbReference>
<evidence type="ECO:0000313" key="1">
    <source>
        <dbReference type="EMBL" id="MBK1875602.1"/>
    </source>
</evidence>
<dbReference type="EMBL" id="JAENIL010000003">
    <property type="protein sequence ID" value="MBK1875602.1"/>
    <property type="molecule type" value="Genomic_DNA"/>
</dbReference>
<comment type="caution">
    <text evidence="1">The sequence shown here is derived from an EMBL/GenBank/DDBJ whole genome shotgun (WGS) entry which is preliminary data.</text>
</comment>
<proteinExistence type="predicted"/>
<keyword evidence="2" id="KW-1185">Reference proteome</keyword>
<evidence type="ECO:0000313" key="2">
    <source>
        <dbReference type="Proteomes" id="UP000617628"/>
    </source>
</evidence>
<sequence length="222" mass="25690">MLAYTGDTATFCFGKALYAHFRFFNLNSGREQSQSLGVSTSCIRSWLRDSTLPKIDEFLNVLYRFNVKPIEFLTQRHLEIGSSGQTTLPFEVANQPAKRRSKTELNHERTEELLTKALSSRVYSRMSFRSFCKNDLKQSHGAVRNRFPEIAKEFSSKHLHYRDARCRVSKAGIEAEIREAAKWCREQGMPTNKRNMIHFLKKPGIFRGEWTNELVSTLQNST</sequence>
<dbReference type="AlphaFoldDB" id="A0A934VMW3"/>
<accession>A0A934VMW3</accession>
<dbReference type="RefSeq" id="WP_200353820.1">
    <property type="nucleotide sequence ID" value="NZ_JAENIL010000003.1"/>
</dbReference>
<protein>
    <submittedName>
        <fullName evidence="1">Uncharacterized protein</fullName>
    </submittedName>
</protein>
<organism evidence="1 2">
    <name type="scientific">Pelagicoccus mobilis</name>
    <dbReference type="NCBI Taxonomy" id="415221"/>
    <lineage>
        <taxon>Bacteria</taxon>
        <taxon>Pseudomonadati</taxon>
        <taxon>Verrucomicrobiota</taxon>
        <taxon>Opitutia</taxon>
        <taxon>Puniceicoccales</taxon>
        <taxon>Pelagicoccaceae</taxon>
        <taxon>Pelagicoccus</taxon>
    </lineage>
</organism>
<gene>
    <name evidence="1" type="ORF">JIN87_01920</name>
</gene>
<reference evidence="1" key="1">
    <citation type="submission" date="2021-01" db="EMBL/GenBank/DDBJ databases">
        <title>Modified the classification status of verrucomicrobia.</title>
        <authorList>
            <person name="Feng X."/>
        </authorList>
    </citation>
    <scope>NUCLEOTIDE SEQUENCE</scope>
    <source>
        <strain evidence="1">KCTC 13126</strain>
    </source>
</reference>